<feature type="compositionally biased region" description="Pro residues" evidence="1">
    <location>
        <begin position="38"/>
        <end position="50"/>
    </location>
</feature>
<evidence type="ECO:0000256" key="1">
    <source>
        <dbReference type="SAM" id="MobiDB-lite"/>
    </source>
</evidence>
<dbReference type="EMBL" id="MHMY01000013">
    <property type="protein sequence ID" value="OGZ35254.1"/>
    <property type="molecule type" value="Genomic_DNA"/>
</dbReference>
<gene>
    <name evidence="3" type="ORF">A2815_02730</name>
</gene>
<evidence type="ECO:0000256" key="2">
    <source>
        <dbReference type="SAM" id="Phobius"/>
    </source>
</evidence>
<reference evidence="3 4" key="1">
    <citation type="journal article" date="2016" name="Nat. Commun.">
        <title>Thousands of microbial genomes shed light on interconnected biogeochemical processes in an aquifer system.</title>
        <authorList>
            <person name="Anantharaman K."/>
            <person name="Brown C.T."/>
            <person name="Hug L.A."/>
            <person name="Sharon I."/>
            <person name="Castelle C.J."/>
            <person name="Probst A.J."/>
            <person name="Thomas B.C."/>
            <person name="Singh A."/>
            <person name="Wilkins M.J."/>
            <person name="Karaoz U."/>
            <person name="Brodie E.L."/>
            <person name="Williams K.H."/>
            <person name="Hubbard S.S."/>
            <person name="Banfield J.F."/>
        </authorList>
    </citation>
    <scope>NUCLEOTIDE SEQUENCE [LARGE SCALE GENOMIC DNA]</scope>
</reference>
<protein>
    <submittedName>
        <fullName evidence="3">Uncharacterized protein</fullName>
    </submittedName>
</protein>
<organism evidence="3 4">
    <name type="scientific">Candidatus Portnoybacteria bacterium RIFCSPHIGHO2_01_FULL_40_12b</name>
    <dbReference type="NCBI Taxonomy" id="1801994"/>
    <lineage>
        <taxon>Bacteria</taxon>
        <taxon>Candidatus Portnoyibacteriota</taxon>
    </lineage>
</organism>
<dbReference type="AlphaFoldDB" id="A0A1G2FB01"/>
<comment type="caution">
    <text evidence="3">The sequence shown here is derived from an EMBL/GenBank/DDBJ whole genome shotgun (WGS) entry which is preliminary data.</text>
</comment>
<keyword evidence="2" id="KW-0812">Transmembrane</keyword>
<evidence type="ECO:0000313" key="3">
    <source>
        <dbReference type="EMBL" id="OGZ35254.1"/>
    </source>
</evidence>
<keyword evidence="2" id="KW-1133">Transmembrane helix</keyword>
<feature type="compositionally biased region" description="Basic and acidic residues" evidence="1">
    <location>
        <begin position="64"/>
        <end position="176"/>
    </location>
</feature>
<dbReference type="Proteomes" id="UP000176974">
    <property type="component" value="Unassembled WGS sequence"/>
</dbReference>
<sequence length="435" mass="50419">MDLKIPTPPNQTNEPEKKPIQPVIRTMQKDIKRLSGYAPPPTNLPLPPLPKSLEGIQKKFVVNKNDEQKQSWIQKEQEERKKQEEGARKEAEKRKEREEKIRRKAEKLARKAEEARKEAEEEARKAEEARKEAEEEARKTEEAIKEEKIKKETEEKRKEELEEKRRKEEGARKEAEKRIKEEKLRKKIEEKEKKKAEKQARKDEKKRLKVLKKQTRGNRSKFTFIILVIILGSAGFFYWWNYIHSPELIEPASLIPIDETKIIEIQAGEESLVLEKIKTAANQTQTIGARKRILIKLTDGEKRYASLTELVLALNINIPEDILSSLENYSLFLYSQEQGQRLGLVVKTSKDIKENLTAWENTMTENIKPLLLGIETGAPATQEFQDNIYQNTAIRYLNFADSSLAIDYALVSDKLIITFSKESVYAAVDALLTVK</sequence>
<accession>A0A1G2FB01</accession>
<evidence type="ECO:0000313" key="4">
    <source>
        <dbReference type="Proteomes" id="UP000176974"/>
    </source>
</evidence>
<keyword evidence="2" id="KW-0472">Membrane</keyword>
<feature type="transmembrane region" description="Helical" evidence="2">
    <location>
        <begin position="222"/>
        <end position="240"/>
    </location>
</feature>
<feature type="region of interest" description="Disordered" evidence="1">
    <location>
        <begin position="1"/>
        <end position="176"/>
    </location>
</feature>
<name>A0A1G2FB01_9BACT</name>
<proteinExistence type="predicted"/>